<dbReference type="Gene3D" id="3.30.40.10">
    <property type="entry name" value="Zinc/RING finger domain, C3HC4 (zinc finger)"/>
    <property type="match status" value="1"/>
</dbReference>
<evidence type="ECO:0000313" key="9">
    <source>
        <dbReference type="Proteomes" id="UP001174677"/>
    </source>
</evidence>
<dbReference type="PANTHER" id="PTHR15710:SF67">
    <property type="entry name" value="E3 UBIQUITIN-PROTEIN LIGASE SGR9, AMYLOPLASTIC"/>
    <property type="match status" value="1"/>
</dbReference>
<dbReference type="SUPFAM" id="SSF57850">
    <property type="entry name" value="RING/U-box"/>
    <property type="match status" value="1"/>
</dbReference>
<evidence type="ECO:0000256" key="3">
    <source>
        <dbReference type="ARBA" id="ARBA00022723"/>
    </source>
</evidence>
<feature type="domain" description="RING-type" evidence="7">
    <location>
        <begin position="205"/>
        <end position="246"/>
    </location>
</feature>
<accession>A0ABQ9MW78</accession>
<evidence type="ECO:0000256" key="1">
    <source>
        <dbReference type="ARBA" id="ARBA00000900"/>
    </source>
</evidence>
<dbReference type="PROSITE" id="PS50089">
    <property type="entry name" value="ZF_RING_2"/>
    <property type="match status" value="1"/>
</dbReference>
<keyword evidence="9" id="KW-1185">Reference proteome</keyword>
<organism evidence="8 9">
    <name type="scientific">Hevea brasiliensis</name>
    <name type="common">Para rubber tree</name>
    <name type="synonym">Siphonia brasiliensis</name>
    <dbReference type="NCBI Taxonomy" id="3981"/>
    <lineage>
        <taxon>Eukaryota</taxon>
        <taxon>Viridiplantae</taxon>
        <taxon>Streptophyta</taxon>
        <taxon>Embryophyta</taxon>
        <taxon>Tracheophyta</taxon>
        <taxon>Spermatophyta</taxon>
        <taxon>Magnoliopsida</taxon>
        <taxon>eudicotyledons</taxon>
        <taxon>Gunneridae</taxon>
        <taxon>Pentapetalae</taxon>
        <taxon>rosids</taxon>
        <taxon>fabids</taxon>
        <taxon>Malpighiales</taxon>
        <taxon>Euphorbiaceae</taxon>
        <taxon>Crotonoideae</taxon>
        <taxon>Micrandreae</taxon>
        <taxon>Hevea</taxon>
    </lineage>
</organism>
<dbReference type="EMBL" id="JARPOI010000003">
    <property type="protein sequence ID" value="KAJ9184233.1"/>
    <property type="molecule type" value="Genomic_DNA"/>
</dbReference>
<dbReference type="InterPro" id="IPR013083">
    <property type="entry name" value="Znf_RING/FYVE/PHD"/>
</dbReference>
<dbReference type="InterPro" id="IPR001841">
    <property type="entry name" value="Znf_RING"/>
</dbReference>
<protein>
    <recommendedName>
        <fullName evidence="2">RING-type E3 ubiquitin transferase</fullName>
        <ecNumber evidence="2">2.3.2.27</ecNumber>
    </recommendedName>
</protein>
<evidence type="ECO:0000256" key="2">
    <source>
        <dbReference type="ARBA" id="ARBA00012483"/>
    </source>
</evidence>
<evidence type="ECO:0000256" key="6">
    <source>
        <dbReference type="PROSITE-ProRule" id="PRU00175"/>
    </source>
</evidence>
<dbReference type="Pfam" id="PF13639">
    <property type="entry name" value="zf-RING_2"/>
    <property type="match status" value="1"/>
</dbReference>
<evidence type="ECO:0000256" key="5">
    <source>
        <dbReference type="ARBA" id="ARBA00022833"/>
    </source>
</evidence>
<dbReference type="SMART" id="SM00184">
    <property type="entry name" value="RING"/>
    <property type="match status" value="1"/>
</dbReference>
<keyword evidence="5" id="KW-0862">Zinc</keyword>
<evidence type="ECO:0000256" key="4">
    <source>
        <dbReference type="ARBA" id="ARBA00022771"/>
    </source>
</evidence>
<dbReference type="CDD" id="cd16454">
    <property type="entry name" value="RING-H2_PA-TM-RING"/>
    <property type="match status" value="1"/>
</dbReference>
<evidence type="ECO:0000259" key="7">
    <source>
        <dbReference type="PROSITE" id="PS50089"/>
    </source>
</evidence>
<comment type="catalytic activity">
    <reaction evidence="1">
        <text>S-ubiquitinyl-[E2 ubiquitin-conjugating enzyme]-L-cysteine + [acceptor protein]-L-lysine = [E2 ubiquitin-conjugating enzyme]-L-cysteine + N(6)-ubiquitinyl-[acceptor protein]-L-lysine.</text>
        <dbReference type="EC" id="2.3.2.27"/>
    </reaction>
</comment>
<name>A0ABQ9MW78_HEVBR</name>
<keyword evidence="4 6" id="KW-0863">Zinc-finger</keyword>
<keyword evidence="3" id="KW-0479">Metal-binding</keyword>
<proteinExistence type="predicted"/>
<dbReference type="EC" id="2.3.2.27" evidence="2"/>
<sequence>MELQEETTIIAALSTLTPPQLSDLTHSILSQSLYHHHRLSSLLSSPSSFSLTLHLLRSLSLPHKTLLIAKHLLSSLHQLTRHFHPPPLPPHPSATIKHRDLDAALLLLLLCDVHQYNPEILKSPRTEWMGILSKRYSDAMLMQSGIGVHYGGVVLPFVEMIIRCWRLVALMGGCGRKEGREVAAAPSAVVALPTVEVRRGGGGECVVCREEMREGRDVCELPCEHLFHWMCILPWLKKRNTCPCCRFQLPSEDALGEIQRLWSVLIKKGGGSLNGERVSAESRVTR</sequence>
<evidence type="ECO:0000313" key="8">
    <source>
        <dbReference type="EMBL" id="KAJ9184233.1"/>
    </source>
</evidence>
<reference evidence="8" key="1">
    <citation type="journal article" date="2023" name="Plant Biotechnol. J.">
        <title>Chromosome-level wild Hevea brasiliensis genome provides new tools for genomic-assisted breeding and valuable loci to elevate rubber yield.</title>
        <authorList>
            <person name="Cheng H."/>
            <person name="Song X."/>
            <person name="Hu Y."/>
            <person name="Wu T."/>
            <person name="Yang Q."/>
            <person name="An Z."/>
            <person name="Feng S."/>
            <person name="Deng Z."/>
            <person name="Wu W."/>
            <person name="Zeng X."/>
            <person name="Tu M."/>
            <person name="Wang X."/>
            <person name="Huang H."/>
        </authorList>
    </citation>
    <scope>NUCLEOTIDE SEQUENCE</scope>
    <source>
        <strain evidence="8">MT/VB/25A 57/8</strain>
    </source>
</reference>
<dbReference type="PANTHER" id="PTHR15710">
    <property type="entry name" value="E3 UBIQUITIN-PROTEIN LIGASE PRAJA"/>
    <property type="match status" value="1"/>
</dbReference>
<dbReference type="Proteomes" id="UP001174677">
    <property type="component" value="Chromosome 3"/>
</dbReference>
<gene>
    <name evidence="8" type="ORF">P3X46_003980</name>
</gene>
<comment type="caution">
    <text evidence="8">The sequence shown here is derived from an EMBL/GenBank/DDBJ whole genome shotgun (WGS) entry which is preliminary data.</text>
</comment>